<dbReference type="InterPro" id="IPR036388">
    <property type="entry name" value="WH-like_DNA-bd_sf"/>
</dbReference>
<proteinExistence type="predicted"/>
<dbReference type="InterPro" id="IPR036390">
    <property type="entry name" value="WH_DNA-bd_sf"/>
</dbReference>
<dbReference type="EMBL" id="JAGQHS010000007">
    <property type="protein sequence ID" value="MCA9754665.1"/>
    <property type="molecule type" value="Genomic_DNA"/>
</dbReference>
<dbReference type="SMART" id="SM00418">
    <property type="entry name" value="HTH_ARSR"/>
    <property type="match status" value="1"/>
</dbReference>
<dbReference type="SUPFAM" id="SSF46785">
    <property type="entry name" value="Winged helix' DNA-binding domain"/>
    <property type="match status" value="1"/>
</dbReference>
<reference evidence="6" key="2">
    <citation type="journal article" date="2021" name="Microbiome">
        <title>Successional dynamics and alternative stable states in a saline activated sludge microbial community over 9 years.</title>
        <authorList>
            <person name="Wang Y."/>
            <person name="Ye J."/>
            <person name="Ju F."/>
            <person name="Liu L."/>
            <person name="Boyd J.A."/>
            <person name="Deng Y."/>
            <person name="Parks D.H."/>
            <person name="Jiang X."/>
            <person name="Yin X."/>
            <person name="Woodcroft B.J."/>
            <person name="Tyson G.W."/>
            <person name="Hugenholtz P."/>
            <person name="Polz M.F."/>
            <person name="Zhang T."/>
        </authorList>
    </citation>
    <scope>NUCLEOTIDE SEQUENCE</scope>
    <source>
        <strain evidence="6">HKST-UBA02</strain>
    </source>
</reference>
<dbReference type="PANTHER" id="PTHR33154">
    <property type="entry name" value="TRANSCRIPTIONAL REGULATOR, ARSR FAMILY"/>
    <property type="match status" value="1"/>
</dbReference>
<dbReference type="Gene3D" id="1.10.10.10">
    <property type="entry name" value="Winged helix-like DNA-binding domain superfamily/Winged helix DNA-binding domain"/>
    <property type="match status" value="1"/>
</dbReference>
<dbReference type="Pfam" id="PF01022">
    <property type="entry name" value="HTH_5"/>
    <property type="match status" value="1"/>
</dbReference>
<dbReference type="NCBIfam" id="NF033788">
    <property type="entry name" value="HTH_metalloreg"/>
    <property type="match status" value="1"/>
</dbReference>
<feature type="compositionally biased region" description="Low complexity" evidence="4">
    <location>
        <begin position="195"/>
        <end position="212"/>
    </location>
</feature>
<keyword evidence="3" id="KW-0804">Transcription</keyword>
<dbReference type="CDD" id="cd00090">
    <property type="entry name" value="HTH_ARSR"/>
    <property type="match status" value="1"/>
</dbReference>
<dbReference type="Proteomes" id="UP000739538">
    <property type="component" value="Unassembled WGS sequence"/>
</dbReference>
<dbReference type="PRINTS" id="PR00778">
    <property type="entry name" value="HTHARSR"/>
</dbReference>
<reference evidence="6" key="1">
    <citation type="submission" date="2020-04" db="EMBL/GenBank/DDBJ databases">
        <authorList>
            <person name="Zhang T."/>
        </authorList>
    </citation>
    <scope>NUCLEOTIDE SEQUENCE</scope>
    <source>
        <strain evidence="6">HKST-UBA02</strain>
    </source>
</reference>
<feature type="compositionally biased region" description="Acidic residues" evidence="4">
    <location>
        <begin position="213"/>
        <end position="224"/>
    </location>
</feature>
<evidence type="ECO:0000313" key="7">
    <source>
        <dbReference type="Proteomes" id="UP000739538"/>
    </source>
</evidence>
<evidence type="ECO:0000259" key="5">
    <source>
        <dbReference type="PROSITE" id="PS50987"/>
    </source>
</evidence>
<accession>A0A956NBP9</accession>
<dbReference type="InterPro" id="IPR011991">
    <property type="entry name" value="ArsR-like_HTH"/>
</dbReference>
<dbReference type="InterPro" id="IPR051081">
    <property type="entry name" value="HTH_MetalResp_TranReg"/>
</dbReference>
<organism evidence="6 7">
    <name type="scientific">Eiseniibacteriota bacterium</name>
    <dbReference type="NCBI Taxonomy" id="2212470"/>
    <lineage>
        <taxon>Bacteria</taxon>
        <taxon>Candidatus Eiseniibacteriota</taxon>
    </lineage>
</organism>
<dbReference type="PROSITE" id="PS50987">
    <property type="entry name" value="HTH_ARSR_2"/>
    <property type="match status" value="1"/>
</dbReference>
<keyword evidence="1" id="KW-0805">Transcription regulation</keyword>
<evidence type="ECO:0000256" key="3">
    <source>
        <dbReference type="ARBA" id="ARBA00023163"/>
    </source>
</evidence>
<evidence type="ECO:0000256" key="2">
    <source>
        <dbReference type="ARBA" id="ARBA00023125"/>
    </source>
</evidence>
<dbReference type="GO" id="GO:0003677">
    <property type="term" value="F:DNA binding"/>
    <property type="evidence" value="ECO:0007669"/>
    <property type="project" value="UniProtKB-KW"/>
</dbReference>
<evidence type="ECO:0000313" key="6">
    <source>
        <dbReference type="EMBL" id="MCA9754665.1"/>
    </source>
</evidence>
<protein>
    <submittedName>
        <fullName evidence="6">Metalloregulator ArsR/SmtB family transcription factor</fullName>
    </submittedName>
</protein>
<feature type="compositionally biased region" description="Basic and acidic residues" evidence="4">
    <location>
        <begin position="124"/>
        <end position="146"/>
    </location>
</feature>
<comment type="caution">
    <text evidence="6">The sequence shown here is derived from an EMBL/GenBank/DDBJ whole genome shotgun (WGS) entry which is preliminary data.</text>
</comment>
<evidence type="ECO:0000256" key="4">
    <source>
        <dbReference type="SAM" id="MobiDB-lite"/>
    </source>
</evidence>
<evidence type="ECO:0000256" key="1">
    <source>
        <dbReference type="ARBA" id="ARBA00023015"/>
    </source>
</evidence>
<name>A0A956NBP9_UNCEI</name>
<dbReference type="AlphaFoldDB" id="A0A956NBP9"/>
<dbReference type="PANTHER" id="PTHR33154:SF33">
    <property type="entry name" value="TRANSCRIPTIONAL REPRESSOR SDPR"/>
    <property type="match status" value="1"/>
</dbReference>
<gene>
    <name evidence="6" type="ORF">KDA27_02600</name>
</gene>
<dbReference type="GO" id="GO:0003700">
    <property type="term" value="F:DNA-binding transcription factor activity"/>
    <property type="evidence" value="ECO:0007669"/>
    <property type="project" value="InterPro"/>
</dbReference>
<dbReference type="InterPro" id="IPR001845">
    <property type="entry name" value="HTH_ArsR_DNA-bd_dom"/>
</dbReference>
<sequence length="224" mass="24023">MSDRNSSLDLQGPLEELRRVASALSDSNRLRIIVALTDGPQNVTELTEALDLRQPLVSHHLAVLVDAGLTEVRREGRCRVYELRTESPSILPGLGDAIRSLGEASLGEATRSDAQETSSPEEEPSGRRSPEPRAFPETKAITEPDRVTAGVSVRTPPAMLAERRPEWVATESVPSSPVPTKTTATDTKSADARSSEVASTESASTEAPAVETAADEPDIEDFLL</sequence>
<feature type="region of interest" description="Disordered" evidence="4">
    <location>
        <begin position="107"/>
        <end position="224"/>
    </location>
</feature>
<keyword evidence="2" id="KW-0238">DNA-binding</keyword>
<feature type="domain" description="HTH arsR-type" evidence="5">
    <location>
        <begin position="10"/>
        <end position="105"/>
    </location>
</feature>